<evidence type="ECO:0008006" key="4">
    <source>
        <dbReference type="Google" id="ProtNLM"/>
    </source>
</evidence>
<proteinExistence type="predicted"/>
<evidence type="ECO:0000313" key="2">
    <source>
        <dbReference type="EMBL" id="GFH21011.1"/>
    </source>
</evidence>
<name>A0A699ZFN0_HAELA</name>
<protein>
    <recommendedName>
        <fullName evidence="4">Secreted protein</fullName>
    </recommendedName>
</protein>
<feature type="signal peptide" evidence="1">
    <location>
        <begin position="1"/>
        <end position="26"/>
    </location>
</feature>
<keyword evidence="3" id="KW-1185">Reference proteome</keyword>
<dbReference type="EMBL" id="BLLF01001743">
    <property type="protein sequence ID" value="GFH21011.1"/>
    <property type="molecule type" value="Genomic_DNA"/>
</dbReference>
<accession>A0A699ZFN0</accession>
<sequence>MQAVHAGVACLTLLPLWLQRPGASQAKRKARAVCTRASLWLPAAAIAARSDRRQHPDWKGAYEYSSGAAAVWQCGTQRRMEVVHRGFIHIRCTRYFQTFMSTSLSPQFPQTANGDLSTVPPHSVQQEPGPWHLQLWIRSGIWTNDNMTATSYAPSHLVVQRASYNIKEQHKEQHKRGVCWIQATRSNRLV</sequence>
<dbReference type="Proteomes" id="UP000485058">
    <property type="component" value="Unassembled WGS sequence"/>
</dbReference>
<feature type="chain" id="PRO_5025682406" description="Secreted protein" evidence="1">
    <location>
        <begin position="27"/>
        <end position="190"/>
    </location>
</feature>
<organism evidence="2 3">
    <name type="scientific">Haematococcus lacustris</name>
    <name type="common">Green alga</name>
    <name type="synonym">Haematococcus pluvialis</name>
    <dbReference type="NCBI Taxonomy" id="44745"/>
    <lineage>
        <taxon>Eukaryota</taxon>
        <taxon>Viridiplantae</taxon>
        <taxon>Chlorophyta</taxon>
        <taxon>core chlorophytes</taxon>
        <taxon>Chlorophyceae</taxon>
        <taxon>CS clade</taxon>
        <taxon>Chlamydomonadales</taxon>
        <taxon>Haematococcaceae</taxon>
        <taxon>Haematococcus</taxon>
    </lineage>
</organism>
<keyword evidence="1" id="KW-0732">Signal</keyword>
<dbReference type="AlphaFoldDB" id="A0A699ZFN0"/>
<comment type="caution">
    <text evidence="2">The sequence shown here is derived from an EMBL/GenBank/DDBJ whole genome shotgun (WGS) entry which is preliminary data.</text>
</comment>
<reference evidence="2 3" key="1">
    <citation type="submission" date="2020-02" db="EMBL/GenBank/DDBJ databases">
        <title>Draft genome sequence of Haematococcus lacustris strain NIES-144.</title>
        <authorList>
            <person name="Morimoto D."/>
            <person name="Nakagawa S."/>
            <person name="Yoshida T."/>
            <person name="Sawayama S."/>
        </authorList>
    </citation>
    <scope>NUCLEOTIDE SEQUENCE [LARGE SCALE GENOMIC DNA]</scope>
    <source>
        <strain evidence="2 3">NIES-144</strain>
    </source>
</reference>
<evidence type="ECO:0000313" key="3">
    <source>
        <dbReference type="Proteomes" id="UP000485058"/>
    </source>
</evidence>
<gene>
    <name evidence="2" type="ORF">HaLaN_18227</name>
</gene>
<evidence type="ECO:0000256" key="1">
    <source>
        <dbReference type="SAM" id="SignalP"/>
    </source>
</evidence>